<dbReference type="InterPro" id="IPR009081">
    <property type="entry name" value="PP-bd_ACP"/>
</dbReference>
<evidence type="ECO:0000259" key="28">
    <source>
        <dbReference type="PROSITE" id="PS52004"/>
    </source>
</evidence>
<evidence type="ECO:0000256" key="19">
    <source>
        <dbReference type="ARBA" id="ARBA00023136"/>
    </source>
</evidence>
<feature type="transmembrane region" description="Helical" evidence="26">
    <location>
        <begin position="1091"/>
        <end position="1110"/>
    </location>
</feature>
<comment type="caution">
    <text evidence="30">The sequence shown here is derived from an EMBL/GenBank/DDBJ whole genome shotgun (WGS) entry which is preliminary data.</text>
</comment>
<keyword evidence="12" id="KW-0547">Nucleotide-binding</keyword>
<dbReference type="SUPFAM" id="SSF53335">
    <property type="entry name" value="S-adenosyl-L-methionine-dependent methyltransferases"/>
    <property type="match status" value="1"/>
</dbReference>
<dbReference type="InterPro" id="IPR016035">
    <property type="entry name" value="Acyl_Trfase/lysoPLipase"/>
</dbReference>
<feature type="domain" description="PKS/mFAS DH" evidence="29">
    <location>
        <begin position="2047"/>
        <end position="2340"/>
    </location>
</feature>
<dbReference type="FunFam" id="2.70.150.10:FF:000028">
    <property type="entry name" value="Calcium-transporting ATPase"/>
    <property type="match status" value="1"/>
</dbReference>
<keyword evidence="10 26" id="KW-0812">Transmembrane</keyword>
<dbReference type="InterPro" id="IPR014030">
    <property type="entry name" value="Ketoacyl_synth_N"/>
</dbReference>
<dbReference type="Pfam" id="PF13246">
    <property type="entry name" value="Cation_ATPase"/>
    <property type="match status" value="1"/>
</dbReference>
<dbReference type="Pfam" id="PF02801">
    <property type="entry name" value="Ketoacyl-synt_C"/>
    <property type="match status" value="1"/>
</dbReference>
<dbReference type="Gene3D" id="3.40.1110.10">
    <property type="entry name" value="Calcium-transporting ATPase, cytoplasmic domain N"/>
    <property type="match status" value="1"/>
</dbReference>
<dbReference type="Gene3D" id="3.40.47.10">
    <property type="match status" value="1"/>
</dbReference>
<dbReference type="FunFam" id="3.40.50.720:FF:000209">
    <property type="entry name" value="Polyketide synthase Pks12"/>
    <property type="match status" value="1"/>
</dbReference>
<dbReference type="GO" id="GO:0006874">
    <property type="term" value="P:intracellular calcium ion homeostasis"/>
    <property type="evidence" value="ECO:0007669"/>
    <property type="project" value="UniProtKB-ARBA"/>
</dbReference>
<accession>A0A1S9DV65</accession>
<dbReference type="InterPro" id="IPR049900">
    <property type="entry name" value="PKS_mFAS_DH"/>
</dbReference>
<evidence type="ECO:0000256" key="18">
    <source>
        <dbReference type="ARBA" id="ARBA00023065"/>
    </source>
</evidence>
<dbReference type="SFLD" id="SFLDS00003">
    <property type="entry name" value="Haloacid_Dehalogenase"/>
    <property type="match status" value="1"/>
</dbReference>
<dbReference type="Pfam" id="PF08659">
    <property type="entry name" value="KR"/>
    <property type="match status" value="1"/>
</dbReference>
<dbReference type="InterPro" id="IPR023298">
    <property type="entry name" value="ATPase_P-typ_TM_dom_sf"/>
</dbReference>
<dbReference type="InterPro" id="IPR001227">
    <property type="entry name" value="Ac_transferase_dom_sf"/>
</dbReference>
<dbReference type="PANTHER" id="PTHR43775">
    <property type="entry name" value="FATTY ACID SYNTHASE"/>
    <property type="match status" value="1"/>
</dbReference>
<evidence type="ECO:0000256" key="25">
    <source>
        <dbReference type="SAM" id="MobiDB-lite"/>
    </source>
</evidence>
<dbReference type="Gene3D" id="3.40.50.720">
    <property type="entry name" value="NAD(P)-binding Rossmann-like Domain"/>
    <property type="match status" value="2"/>
</dbReference>
<dbReference type="PROSITE" id="PS50075">
    <property type="entry name" value="CARRIER"/>
    <property type="match status" value="1"/>
</dbReference>
<dbReference type="InterPro" id="IPR014031">
    <property type="entry name" value="Ketoacyl_synth_C"/>
</dbReference>
<dbReference type="SUPFAM" id="SSF50129">
    <property type="entry name" value="GroES-like"/>
    <property type="match status" value="1"/>
</dbReference>
<keyword evidence="14" id="KW-0067">ATP-binding</keyword>
<name>A0A1S9DV65_ASPOZ</name>
<feature type="region of interest" description="N-terminal hotdog fold" evidence="24">
    <location>
        <begin position="2047"/>
        <end position="2176"/>
    </location>
</feature>
<dbReference type="GO" id="GO:0006633">
    <property type="term" value="P:fatty acid biosynthetic process"/>
    <property type="evidence" value="ECO:0007669"/>
    <property type="project" value="InterPro"/>
</dbReference>
<dbReference type="EMBL" id="MKZY01000002">
    <property type="protein sequence ID" value="OOO12969.1"/>
    <property type="molecule type" value="Genomic_DNA"/>
</dbReference>
<evidence type="ECO:0000259" key="29">
    <source>
        <dbReference type="PROSITE" id="PS52019"/>
    </source>
</evidence>
<dbReference type="GO" id="GO:0004315">
    <property type="term" value="F:3-oxoacyl-[acyl-carrier-protein] synthase activity"/>
    <property type="evidence" value="ECO:0007669"/>
    <property type="project" value="InterPro"/>
</dbReference>
<feature type="active site" description="Proton donor; for dehydratase activity" evidence="24">
    <location>
        <position position="2248"/>
    </location>
</feature>
<evidence type="ECO:0000256" key="24">
    <source>
        <dbReference type="PROSITE-ProRule" id="PRU01363"/>
    </source>
</evidence>
<dbReference type="SUPFAM" id="SSF47336">
    <property type="entry name" value="ACP-like"/>
    <property type="match status" value="1"/>
</dbReference>
<feature type="transmembrane region" description="Helical" evidence="26">
    <location>
        <begin position="375"/>
        <end position="396"/>
    </location>
</feature>
<proteinExistence type="predicted"/>
<dbReference type="InterPro" id="IPR057326">
    <property type="entry name" value="KR_dom"/>
</dbReference>
<dbReference type="Gene3D" id="3.40.366.10">
    <property type="entry name" value="Malonyl-Coenzyme A Acyl Carrier Protein, domain 2"/>
    <property type="match status" value="1"/>
</dbReference>
<keyword evidence="11" id="KW-0479">Metal-binding</keyword>
<dbReference type="Pfam" id="PF08242">
    <property type="entry name" value="Methyltransf_12"/>
    <property type="match status" value="1"/>
</dbReference>
<dbReference type="Pfam" id="PF00689">
    <property type="entry name" value="Cation_ATPase_C"/>
    <property type="match status" value="1"/>
</dbReference>
<dbReference type="InterPro" id="IPR029063">
    <property type="entry name" value="SAM-dependent_MTases_sf"/>
</dbReference>
<dbReference type="InterPro" id="IPR014043">
    <property type="entry name" value="Acyl_transferase_dom"/>
</dbReference>
<dbReference type="Pfam" id="PF00550">
    <property type="entry name" value="PP-binding"/>
    <property type="match status" value="1"/>
</dbReference>
<protein>
    <recommendedName>
        <fullName evidence="23">Calcium-transporting ATPase 2</fullName>
        <ecNumber evidence="2">7.2.2.10</ecNumber>
    </recommendedName>
</protein>
<dbReference type="GO" id="GO:0016887">
    <property type="term" value="F:ATP hydrolysis activity"/>
    <property type="evidence" value="ECO:0007669"/>
    <property type="project" value="InterPro"/>
</dbReference>
<dbReference type="InterPro" id="IPR044492">
    <property type="entry name" value="P_typ_ATPase_HD_dom"/>
</dbReference>
<dbReference type="GO" id="GO:0046872">
    <property type="term" value="F:metal ion binding"/>
    <property type="evidence" value="ECO:0007669"/>
    <property type="project" value="UniProtKB-KW"/>
</dbReference>
<dbReference type="PROSITE" id="PS52019">
    <property type="entry name" value="PKS_MFAS_DH"/>
    <property type="match status" value="1"/>
</dbReference>
<dbReference type="InterPro" id="IPR049551">
    <property type="entry name" value="PKS_DH_C"/>
</dbReference>
<evidence type="ECO:0000256" key="3">
    <source>
        <dbReference type="ARBA" id="ARBA00022448"/>
    </source>
</evidence>
<dbReference type="FunFam" id="3.40.50.1000:FF:000001">
    <property type="entry name" value="Phospholipid-transporting ATPase IC"/>
    <property type="match status" value="1"/>
</dbReference>
<reference evidence="30 31" key="1">
    <citation type="submission" date="2016-10" db="EMBL/GenBank/DDBJ databases">
        <title>Genome sequencing of Aspergillus oryzae BCC7051.</title>
        <authorList>
            <person name="Thammarongtham C."/>
            <person name="Vorapreeda T."/>
            <person name="Nookaew I."/>
            <person name="Srisuk T."/>
            <person name="Land M."/>
            <person name="Jeennor S."/>
            <person name="Laoteng K."/>
        </authorList>
    </citation>
    <scope>NUCLEOTIDE SEQUENCE [LARGE SCALE GENOMIC DNA]</scope>
    <source>
        <strain evidence="30 31">BCC7051</strain>
    </source>
</reference>
<dbReference type="InterPro" id="IPR018303">
    <property type="entry name" value="ATPase_P-typ_P_site"/>
</dbReference>
<evidence type="ECO:0000256" key="26">
    <source>
        <dbReference type="SAM" id="Phobius"/>
    </source>
</evidence>
<dbReference type="InterPro" id="IPR023299">
    <property type="entry name" value="ATPase_P-typ_cyto_dom_N"/>
</dbReference>
<evidence type="ECO:0000256" key="14">
    <source>
        <dbReference type="ARBA" id="ARBA00022840"/>
    </source>
</evidence>
<dbReference type="Gene3D" id="2.70.150.10">
    <property type="entry name" value="Calcium-transporting ATPase, cytoplasmic transduction domain A"/>
    <property type="match status" value="1"/>
</dbReference>
<evidence type="ECO:0000256" key="5">
    <source>
        <dbReference type="ARBA" id="ARBA00022553"/>
    </source>
</evidence>
<dbReference type="Pfam" id="PF00109">
    <property type="entry name" value="ketoacyl-synt"/>
    <property type="match status" value="1"/>
</dbReference>
<dbReference type="InterPro" id="IPR032821">
    <property type="entry name" value="PKS_assoc"/>
</dbReference>
<feature type="domain" description="Ketosynthase family 3 (KS3)" evidence="28">
    <location>
        <begin position="1166"/>
        <end position="1583"/>
    </location>
</feature>
<dbReference type="InterPro" id="IPR036412">
    <property type="entry name" value="HAD-like_sf"/>
</dbReference>
<evidence type="ECO:0000256" key="21">
    <source>
        <dbReference type="ARBA" id="ARBA00048694"/>
    </source>
</evidence>
<evidence type="ECO:0000256" key="2">
    <source>
        <dbReference type="ARBA" id="ARBA00012790"/>
    </source>
</evidence>
<evidence type="ECO:0000259" key="27">
    <source>
        <dbReference type="PROSITE" id="PS50075"/>
    </source>
</evidence>
<dbReference type="PRINTS" id="PR00119">
    <property type="entry name" value="CATATPASE"/>
</dbReference>
<dbReference type="Pfam" id="PF13602">
    <property type="entry name" value="ADH_zinc_N_2"/>
    <property type="match status" value="1"/>
</dbReference>
<keyword evidence="20" id="KW-0511">Multifunctional enzyme</keyword>
<evidence type="ECO:0000256" key="15">
    <source>
        <dbReference type="ARBA" id="ARBA00022842"/>
    </source>
</evidence>
<dbReference type="InterPro" id="IPR059000">
    <property type="entry name" value="ATPase_P-type_domA"/>
</dbReference>
<dbReference type="InterPro" id="IPR011032">
    <property type="entry name" value="GroES-like_sf"/>
</dbReference>
<dbReference type="GO" id="GO:0005524">
    <property type="term" value="F:ATP binding"/>
    <property type="evidence" value="ECO:0007669"/>
    <property type="project" value="UniProtKB-KW"/>
</dbReference>
<keyword evidence="18" id="KW-0406">Ion transport</keyword>
<evidence type="ECO:0000256" key="1">
    <source>
        <dbReference type="ARBA" id="ARBA00004128"/>
    </source>
</evidence>
<dbReference type="InterPro" id="IPR018201">
    <property type="entry name" value="Ketoacyl_synth_AS"/>
</dbReference>
<dbReference type="PANTHER" id="PTHR43775:SF49">
    <property type="entry name" value="SYNTHASE, PUTATIVE (JCVI)-RELATED"/>
    <property type="match status" value="1"/>
</dbReference>
<dbReference type="InterPro" id="IPR036736">
    <property type="entry name" value="ACP-like_sf"/>
</dbReference>
<evidence type="ECO:0000256" key="4">
    <source>
        <dbReference type="ARBA" id="ARBA00022450"/>
    </source>
</evidence>
<dbReference type="PROSITE" id="PS52004">
    <property type="entry name" value="KS3_2"/>
    <property type="match status" value="1"/>
</dbReference>
<keyword evidence="3" id="KW-0813">Transport</keyword>
<dbReference type="SFLD" id="SFLDG00002">
    <property type="entry name" value="C1.7:_P-type_atpase_like"/>
    <property type="match status" value="1"/>
</dbReference>
<dbReference type="Gene3D" id="3.40.50.1000">
    <property type="entry name" value="HAD superfamily/HAD-like"/>
    <property type="match status" value="1"/>
</dbReference>
<dbReference type="SUPFAM" id="SSF52151">
    <property type="entry name" value="FabD/lysophospholipase-like"/>
    <property type="match status" value="1"/>
</dbReference>
<dbReference type="InterPro" id="IPR013217">
    <property type="entry name" value="Methyltransf_12"/>
</dbReference>
<dbReference type="SMART" id="SM00826">
    <property type="entry name" value="PKS_DH"/>
    <property type="match status" value="1"/>
</dbReference>
<dbReference type="PRINTS" id="PR00120">
    <property type="entry name" value="HATPASE"/>
</dbReference>
<dbReference type="Gene3D" id="3.10.129.110">
    <property type="entry name" value="Polyketide synthase dehydratase"/>
    <property type="match status" value="1"/>
</dbReference>
<dbReference type="InterPro" id="IPR020807">
    <property type="entry name" value="PKS_DH"/>
</dbReference>
<dbReference type="GO" id="GO:0004312">
    <property type="term" value="F:fatty acid synthase activity"/>
    <property type="evidence" value="ECO:0007669"/>
    <property type="project" value="TreeGrafter"/>
</dbReference>
<keyword evidence="16" id="KW-1278">Translocase</keyword>
<evidence type="ECO:0000256" key="17">
    <source>
        <dbReference type="ARBA" id="ARBA00022989"/>
    </source>
</evidence>
<evidence type="ECO:0000256" key="12">
    <source>
        <dbReference type="ARBA" id="ARBA00022741"/>
    </source>
</evidence>
<dbReference type="InterPro" id="IPR001757">
    <property type="entry name" value="P_typ_ATPase"/>
</dbReference>
<dbReference type="GO" id="GO:0005774">
    <property type="term" value="C:vacuolar membrane"/>
    <property type="evidence" value="ECO:0007669"/>
    <property type="project" value="UniProtKB-SubCell"/>
</dbReference>
<dbReference type="SUPFAM" id="SSF55048">
    <property type="entry name" value="Probable ACP-binding domain of malonyl-CoA ACP transacylase"/>
    <property type="match status" value="1"/>
</dbReference>
<dbReference type="SUPFAM" id="SSF51735">
    <property type="entry name" value="NAD(P)-binding Rossmann-fold domains"/>
    <property type="match status" value="2"/>
</dbReference>
<comment type="function">
    <text evidence="22">This magnesium-dependent enzyme catalyzes the hydrolysis of ATP coupled with the transport of calcium. Transports the calcium to the vacuole and participates in the control of the cytosolic free calcium.</text>
</comment>
<evidence type="ECO:0000256" key="23">
    <source>
        <dbReference type="ARBA" id="ARBA00067965"/>
    </source>
</evidence>
<dbReference type="SMART" id="SM00825">
    <property type="entry name" value="PKS_KS"/>
    <property type="match status" value="1"/>
</dbReference>
<keyword evidence="13" id="KW-0106">Calcium</keyword>
<evidence type="ECO:0000256" key="10">
    <source>
        <dbReference type="ARBA" id="ARBA00022692"/>
    </source>
</evidence>
<feature type="region of interest" description="C-terminal hotdog fold" evidence="24">
    <location>
        <begin position="2186"/>
        <end position="2340"/>
    </location>
</feature>
<keyword evidence="19 26" id="KW-0472">Membrane</keyword>
<dbReference type="InterPro" id="IPR036291">
    <property type="entry name" value="NAD(P)-bd_dom_sf"/>
</dbReference>
<dbReference type="VEuPathDB" id="FungiDB:AO090005000799"/>
<feature type="transmembrane region" description="Helical" evidence="26">
    <location>
        <begin position="1065"/>
        <end position="1084"/>
    </location>
</feature>
<evidence type="ECO:0000313" key="30">
    <source>
        <dbReference type="EMBL" id="OOO12969.1"/>
    </source>
</evidence>
<dbReference type="InterPro" id="IPR006068">
    <property type="entry name" value="ATPase_P-typ_cation-transptr_C"/>
</dbReference>
<comment type="subcellular location">
    <subcellularLocation>
        <location evidence="1">Vacuole membrane</location>
        <topology evidence="1">Multi-pass membrane protein</topology>
    </subcellularLocation>
</comment>
<evidence type="ECO:0000256" key="20">
    <source>
        <dbReference type="ARBA" id="ARBA00023268"/>
    </source>
</evidence>
<dbReference type="InterPro" id="IPR020841">
    <property type="entry name" value="PKS_Beta-ketoAc_synthase_dom"/>
</dbReference>
<feature type="domain" description="Carrier" evidence="27">
    <location>
        <begin position="3500"/>
        <end position="3575"/>
    </location>
</feature>
<evidence type="ECO:0000256" key="9">
    <source>
        <dbReference type="ARBA" id="ARBA00022679"/>
    </source>
</evidence>
<evidence type="ECO:0000256" key="22">
    <source>
        <dbReference type="ARBA" id="ARBA00059328"/>
    </source>
</evidence>
<dbReference type="Pfam" id="PF14765">
    <property type="entry name" value="PS-DH"/>
    <property type="match status" value="1"/>
</dbReference>
<dbReference type="Pfam" id="PF00698">
    <property type="entry name" value="Acyl_transf_1"/>
    <property type="match status" value="1"/>
</dbReference>
<dbReference type="FunFam" id="3.40.50.1000:FF:000018">
    <property type="entry name" value="Calcium-transporting ATPase"/>
    <property type="match status" value="1"/>
</dbReference>
<keyword evidence="4" id="KW-0596">Phosphopantetheine</keyword>
<dbReference type="GO" id="GO:0044550">
    <property type="term" value="P:secondary metabolite biosynthetic process"/>
    <property type="evidence" value="ECO:0007669"/>
    <property type="project" value="TreeGrafter"/>
</dbReference>
<dbReference type="PROSITE" id="PS00606">
    <property type="entry name" value="KS3_1"/>
    <property type="match status" value="1"/>
</dbReference>
<dbReference type="Pfam" id="PF00122">
    <property type="entry name" value="E1-E2_ATPase"/>
    <property type="match status" value="1"/>
</dbReference>
<dbReference type="InterPro" id="IPR050091">
    <property type="entry name" value="PKS_NRPS_Biosynth_Enz"/>
</dbReference>
<dbReference type="SFLD" id="SFLDF00027">
    <property type="entry name" value="p-type_atpase"/>
    <property type="match status" value="1"/>
</dbReference>
<dbReference type="SMART" id="SM00827">
    <property type="entry name" value="PKS_AT"/>
    <property type="match status" value="1"/>
</dbReference>
<dbReference type="NCBIfam" id="TIGR01494">
    <property type="entry name" value="ATPase_P-type"/>
    <property type="match status" value="2"/>
</dbReference>
<dbReference type="Gene3D" id="1.10.1200.10">
    <property type="entry name" value="ACP-like"/>
    <property type="match status" value="1"/>
</dbReference>
<dbReference type="InterPro" id="IPR013154">
    <property type="entry name" value="ADH-like_N"/>
</dbReference>
<dbReference type="SMART" id="SM00831">
    <property type="entry name" value="Cation_ATPase_N"/>
    <property type="match status" value="1"/>
</dbReference>
<dbReference type="GO" id="GO:1901336">
    <property type="term" value="P:lactone biosynthetic process"/>
    <property type="evidence" value="ECO:0007669"/>
    <property type="project" value="UniProtKB-ARBA"/>
</dbReference>
<keyword evidence="7" id="KW-0109">Calcium transport</keyword>
<feature type="active site" description="Proton acceptor; for dehydratase activity" evidence="24">
    <location>
        <position position="2079"/>
    </location>
</feature>
<dbReference type="CDD" id="cd05195">
    <property type="entry name" value="enoyl_red"/>
    <property type="match status" value="1"/>
</dbReference>
<dbReference type="OrthoDB" id="329835at2759"/>
<organism evidence="30 31">
    <name type="scientific">Aspergillus oryzae</name>
    <name type="common">Yellow koji mold</name>
    <dbReference type="NCBI Taxonomy" id="5062"/>
    <lineage>
        <taxon>Eukaryota</taxon>
        <taxon>Fungi</taxon>
        <taxon>Dikarya</taxon>
        <taxon>Ascomycota</taxon>
        <taxon>Pezizomycotina</taxon>
        <taxon>Eurotiomycetes</taxon>
        <taxon>Eurotiomycetidae</taxon>
        <taxon>Eurotiales</taxon>
        <taxon>Aspergillaceae</taxon>
        <taxon>Aspergillus</taxon>
        <taxon>Aspergillus subgen. Circumdati</taxon>
    </lineage>
</organism>
<dbReference type="GO" id="GO:0008168">
    <property type="term" value="F:methyltransferase activity"/>
    <property type="evidence" value="ECO:0007669"/>
    <property type="project" value="UniProtKB-KW"/>
</dbReference>
<feature type="transmembrane region" description="Helical" evidence="26">
    <location>
        <begin position="416"/>
        <end position="443"/>
    </location>
</feature>
<dbReference type="Gene3D" id="3.30.70.3290">
    <property type="match status" value="1"/>
</dbReference>
<dbReference type="InterPro" id="IPR020843">
    <property type="entry name" value="ER"/>
</dbReference>
<dbReference type="Pfam" id="PF16197">
    <property type="entry name" value="KAsynt_C_assoc"/>
    <property type="match status" value="1"/>
</dbReference>
<dbReference type="Gene3D" id="3.90.180.10">
    <property type="entry name" value="Medium-chain alcohol dehydrogenases, catalytic domain"/>
    <property type="match status" value="1"/>
</dbReference>
<dbReference type="Pfam" id="PF00690">
    <property type="entry name" value="Cation_ATPase_N"/>
    <property type="match status" value="1"/>
</dbReference>
<dbReference type="SUPFAM" id="SSF81665">
    <property type="entry name" value="Calcium ATPase, transmembrane domain M"/>
    <property type="match status" value="1"/>
</dbReference>
<dbReference type="InterPro" id="IPR049552">
    <property type="entry name" value="PKS_DH_N"/>
</dbReference>
<keyword evidence="8" id="KW-0489">Methyltransferase</keyword>
<evidence type="ECO:0000256" key="13">
    <source>
        <dbReference type="ARBA" id="ARBA00022837"/>
    </source>
</evidence>
<dbReference type="GO" id="GO:0005388">
    <property type="term" value="F:P-type calcium transporter activity"/>
    <property type="evidence" value="ECO:0007669"/>
    <property type="project" value="UniProtKB-EC"/>
</dbReference>
<dbReference type="VEuPathDB" id="FungiDB:AO090005000798"/>
<dbReference type="InterPro" id="IPR004014">
    <property type="entry name" value="ATPase_P-typ_cation-transptr_N"/>
</dbReference>
<evidence type="ECO:0000313" key="31">
    <source>
        <dbReference type="Proteomes" id="UP000190312"/>
    </source>
</evidence>
<feature type="transmembrane region" description="Helical" evidence="26">
    <location>
        <begin position="1033"/>
        <end position="1059"/>
    </location>
</feature>
<keyword evidence="15" id="KW-0460">Magnesium</keyword>
<evidence type="ECO:0000256" key="16">
    <source>
        <dbReference type="ARBA" id="ARBA00022967"/>
    </source>
</evidence>
<evidence type="ECO:0000256" key="11">
    <source>
        <dbReference type="ARBA" id="ARBA00022723"/>
    </source>
</evidence>
<gene>
    <name evidence="30" type="ORF">OAory_01007180</name>
</gene>
<dbReference type="SUPFAM" id="SSF81653">
    <property type="entry name" value="Calcium ATPase, transduction domain A"/>
    <property type="match status" value="1"/>
</dbReference>
<keyword evidence="9" id="KW-0808">Transferase</keyword>
<dbReference type="SUPFAM" id="SSF56784">
    <property type="entry name" value="HAD-like"/>
    <property type="match status" value="1"/>
</dbReference>
<dbReference type="InterPro" id="IPR016036">
    <property type="entry name" value="Malonyl_transacylase_ACP-bd"/>
</dbReference>
<feature type="region of interest" description="Disordered" evidence="25">
    <location>
        <begin position="1538"/>
        <end position="1557"/>
    </location>
</feature>
<dbReference type="SUPFAM" id="SSF53901">
    <property type="entry name" value="Thiolase-like"/>
    <property type="match status" value="1"/>
</dbReference>
<dbReference type="InterPro" id="IPR042104">
    <property type="entry name" value="PKS_dehydratase_sf"/>
</dbReference>
<dbReference type="GO" id="GO:0032259">
    <property type="term" value="P:methylation"/>
    <property type="evidence" value="ECO:0007669"/>
    <property type="project" value="UniProtKB-KW"/>
</dbReference>
<sequence>MATLMDQRLDTNYNMVFTHSTENVPSASLRYDDVSLSEALAPDPQYERDFEVIDNKFAFSPGQLNKLLNPKSLAAFHAVGGLGGLERGLQTDLAAGLSVDEDRLSEYVTFDDATKCAFSKLDSQPRLLNADSQTPIVQSSSSQFFDRFRIFGRNTLPEPRSKSFLKLLWDAYNDRIIILLTIAAVISLSLGVYEAASGQSQVDWIEGVAVCVAIIIVVAATAGNDWQKERQFAKLNRRKIDRDVRAIRSGRPLMVHISDITVGDILHIEPGDSPPADGVLVSGHGIKCDESSATGESDHMEKVSGHEVWYSIIDGTATRELDPFIISGSKVLEGVGTYLVTSVGCYSTNGRIMASLQTESEPTPLQVKLARLAGWIGWLGTSAALLLFFVLLIRFLVQLPDNDASPSEKGQEFMDILIVAVTVIVVAIPEGLPLAVTLALAFATTRMLKENNLVRVLRACETMGNATVICSDKTGTLTQNKMTVVVGFLGANERFDQQPTESGSPSTSPTILETLKLFPTIFKKLLIDSIALNSTAFEEELDGGREFVGSKTEIALLQFAKDYLHMTDLTEERANAHIEHVFPFDSSRKAMGVVYRAGPTGYRLLVKGASEVMLNTSTQTITTGPSSKSQIATEPISDGARQVILDTINDYARKSLRTIGVVYTDLLDWPTGLSRDSGKGLPDFESLLRDMTWVGAFGIHDPLRPEVSGAIKTCHSAGVQVKMVTGDNINTASAIASSCGIKNGDGIVMEGPEFRKLTEKQMDAIIPRLQVLARSSPDDKRMLVKHLKRLGETVAVTGDGTNDGPALTSADVGFSMGISGTELAREASSIILLDDNFKSIVTAMAWGRAVNDAVAKFLQVRRSLCVLDPSSRILLFLLPDSTIIQFQITVNITAVCLTVVTAIYSNSNESVLKAVQLLWVNLIMDTFAALALATDAPTEKILQRPPVPRNAPLFTVTMWKMIIGQSIYKLAVCFTLYFAGDHILGYDTRIHQKQVELDTIIFNTFVWMQIFNELNNRRLDNKFNIFEGVHRNYWFMGINVLMIGGQILIIFVGGAAFGVAPLDGVQWAICIGCSIFCIPWAAVLKLFPDRYVAVGLDISVKVIAFLAYPIRKLYQVISRGLSMVGMVVECHPATTAAEAPHVQRCFCKTCATCMSELDLKEAQASRPPIAIVGMGMRLPGGIRSATDFWDMLVEKKTGHSEVPESRYNAKSFCDPKNPRQIRTRHGYYLQEDSAYFDANFFSISSAEASTTDPQLRLLLEVVWECLEDAGETDWRGKRIGCYVGTFGEDWLTLSTKEYQHIDRYYVLSTGAFALSNRISHLYDFKGPSMTIQTGCSASLVGLHEACQALYLGECSSAVVAGTNLILSPNITKCASANMVLSESGTCRTFDESADGYGRGEAINAIYIKRLDDAIRNNDAIRGIIRGTASNSDGWKPTISAPEVLSQERLIRAAYRNANINDISKTTYFECHGTGTVIGDSVELSAIASVTEGGSAFIGSAKPNVGHSEGSSGITSVIKAVLSLERQVIPPVALFETPRPGGPLTEGQLTVPTDAKPWPANRLGRASVNGFGIGGSNAHVIIDRGNGVVGSTNSTFPADSQLIVTSASSVPSLKKRIRQITQYINNHPSRLGDMSYTLGSRRHHLNVRAFAVVDPGMPLDDTVFQFNEATNHTELVFAFTGQGAQWPGMGIALLEYFECFRRDVEEMELALKGLDHPPQWSLKDELNKSMDKSRVMEPEFSQPLCTAMQIGLVNIFAQWGIKPTAVLGHSSGEIAAAYAAQAISATDAIVIAYYRGKFASSKEGLGGMVAVNTSRGMVYPFLREGVTIGCQNSPQSVTLSGDKDQIDRTVEDIEKNLPGVCRRLRVNVAYHSHHMQDIGPSYETSIQKHAGRGERMLPMHSSVTGKSILCPQELGASYWRRNLESPVLFSDAVRCCLGSNSNKRLAFVEIGPHSALAAPLQQTFSASNGQVPCTYISTIKRLDNGFRKQLLAAAGQIHINGGSVDLPNIVPSGRILTDLPPYPWQHDQKFWEESRTSRDWRFQLAPHHELLGSRITDSTDTAPSWKNLLSVGGVPWLSDHVVQEEIVYPGAAYIAMAGAAVLQLHSESDSYTIRDLLIMEPLLLDERSPTEVITSFQPAEIADNVYSDYYSFSIMSYQGSAWVKHCRGRVRPSYEIPPRKQPVVSYGLSCTSDEWYEATKACGITYGKSFRGLKDITVDPKGGGRASAIANSSSGLDHHAYNIHPASIDQGLQVIMAGILFNALDGIERSIVPVSLDRIYVKQGGPLMTISTSVKSHTQSSYYGNAIGLVDDHVVLEIEGALFGALDNGNRLTSANTNLLTRIVWRSDFDLLSKDNFLTLQSFPESMDLIAQALGHLFILCPLEAAKRLEAVTTVIHLNKWKAQIYEKASSCHQRDERLTSMLERNGVRTQSLFNMTSEQQQVTKDACMGVMRASGSGWASGVADCTSIIVDNCLEIMCGDVSPLELLMKDGLLERLYEKPLGCVNCSAFFAHMTHSNPNLRILEIGAGTGSCTKVVLRHLKSQAGVRRYKSYTFTDISPAFTQAAVEKFLGQENLEYRVLDISKDPIKQGFEPDSYDLIIASNVLHATPSIQETLQNVRTLLSTRGQLFLVELDLALPILDLCLGVLPGWWLGESDSRPFRPYISVERWDRELKATGFSGVDIVRHDRPGLLQTNAIMISTALKEEPSFQPDDVTLLLSQDPGHWEKDVQRQLTQRGHLTQWAKVNDPVPQNPIIISFLDMNSSFLHSMSERRFVELKGFLQGSSAITSSQCIWITPATQLQCANPSYGLIWGLARTLRQEMELDLSIVEVDSFDEVSSNLVVEIIHKIRRRRRVKRELLDYEFSIHNDTEPLGEGEVEVEIVFVGLNFRDLMVAQGVLGAKEELGLEASGVIRRVGSNVSNVKVDDKVLVLGFGLLRSSAVIPAELCLRFPDSLSLEEASTMLTAYLTVIYSLLHRAVLDRGNSILIHSACGGVGIAAIQLCQSIGAQIYATVGTEEKAQYLSKTFGIPRNNIFNSRSSSFHADLMHETNGGGVDVVLNSLAGKLLHASWDCVAEFGQMVELGKRDFLTHGTLSMSPFLKNRSFIAIDLVELTKKRPSLTARFVTDNYRAPRRTELILRDRLIRQLVELYKAGKIRPILPVKTFHAQEVQEAFRYMQAGLHKGKVIIRMPESSSELHVTSNQCSITFRSDVSYIIVGGLGDVGRVLAQWLVKQGARELVILTRSPGRIERESSFIKELEAQDCQIITVAGDVANLADVKTAVSSCTKPLAGVINLALSLYDRTFLQMSHAEWTSALAAKVSGTWNLHQAVQGQPLDFFLVLSSLTGITGNVGQANYAAACTYLDAFTQYRRQMGLPSSVVDLGAVAGSAAIQDQNISRRMDTVGFARLSKQQVIASIQLGIFESQAQNTAGLHYSSELMAGLQASSETEMLEDIVFGRDARFSMHRTPAVGAQNRKTNNQLKLLFDRIDKDHRLLSDPEMETALVLELAKLINHHTSQVSEMGLGQAKAVTVDSLMAIEVKSWLNRQLGVQLTVEEISKVNTVGALAQLTMKRAMAKYQGGEDGVDPTKES</sequence>
<evidence type="ECO:0000256" key="7">
    <source>
        <dbReference type="ARBA" id="ARBA00022568"/>
    </source>
</evidence>
<keyword evidence="5" id="KW-0597">Phosphoprotein</keyword>
<dbReference type="GO" id="GO:0016491">
    <property type="term" value="F:oxidoreductase activity"/>
    <property type="evidence" value="ECO:0007669"/>
    <property type="project" value="InterPro"/>
</dbReference>
<dbReference type="CDD" id="cd02440">
    <property type="entry name" value="AdoMet_MTases"/>
    <property type="match status" value="1"/>
</dbReference>
<dbReference type="eggNOG" id="KOG1202">
    <property type="taxonomic scope" value="Eukaryota"/>
</dbReference>
<dbReference type="InterPro" id="IPR013968">
    <property type="entry name" value="PKS_KR"/>
</dbReference>
<dbReference type="InterPro" id="IPR016039">
    <property type="entry name" value="Thiolase-like"/>
</dbReference>
<dbReference type="EC" id="7.2.2.10" evidence="2"/>
<dbReference type="InterPro" id="IPR023214">
    <property type="entry name" value="HAD_sf"/>
</dbReference>
<evidence type="ECO:0000256" key="6">
    <source>
        <dbReference type="ARBA" id="ARBA00022554"/>
    </source>
</evidence>
<feature type="transmembrane region" description="Helical" evidence="26">
    <location>
        <begin position="205"/>
        <end position="224"/>
    </location>
</feature>
<dbReference type="SMART" id="SM00822">
    <property type="entry name" value="PKS_KR"/>
    <property type="match status" value="1"/>
</dbReference>
<dbReference type="Pfam" id="PF21089">
    <property type="entry name" value="PKS_DH_N"/>
    <property type="match status" value="1"/>
</dbReference>
<dbReference type="InterPro" id="IPR008250">
    <property type="entry name" value="ATPase_P-typ_transduc_dom_A_sf"/>
</dbReference>
<dbReference type="SMART" id="SM00829">
    <property type="entry name" value="PKS_ER"/>
    <property type="match status" value="1"/>
</dbReference>
<dbReference type="Pfam" id="PF08240">
    <property type="entry name" value="ADH_N"/>
    <property type="match status" value="1"/>
</dbReference>
<keyword evidence="17 26" id="KW-1133">Transmembrane helix</keyword>
<dbReference type="Proteomes" id="UP000190312">
    <property type="component" value="Unassembled WGS sequence"/>
</dbReference>
<evidence type="ECO:0000256" key="8">
    <source>
        <dbReference type="ARBA" id="ARBA00022603"/>
    </source>
</evidence>
<dbReference type="Gene3D" id="1.20.1110.10">
    <property type="entry name" value="Calcium-transporting ATPase, transmembrane domain"/>
    <property type="match status" value="2"/>
</dbReference>
<dbReference type="CDD" id="cd00833">
    <property type="entry name" value="PKS"/>
    <property type="match status" value="1"/>
</dbReference>
<comment type="catalytic activity">
    <reaction evidence="21">
        <text>Ca(2+)(in) + ATP + H2O = Ca(2+)(out) + ADP + phosphate + H(+)</text>
        <dbReference type="Rhea" id="RHEA:18105"/>
        <dbReference type="ChEBI" id="CHEBI:15377"/>
        <dbReference type="ChEBI" id="CHEBI:15378"/>
        <dbReference type="ChEBI" id="CHEBI:29108"/>
        <dbReference type="ChEBI" id="CHEBI:30616"/>
        <dbReference type="ChEBI" id="CHEBI:43474"/>
        <dbReference type="ChEBI" id="CHEBI:456216"/>
        <dbReference type="EC" id="7.2.2.10"/>
    </reaction>
</comment>
<dbReference type="Gene3D" id="3.40.50.150">
    <property type="entry name" value="Vaccinia Virus protein VP39"/>
    <property type="match status" value="1"/>
</dbReference>
<feature type="transmembrane region" description="Helical" evidence="26">
    <location>
        <begin position="176"/>
        <end position="193"/>
    </location>
</feature>
<keyword evidence="6" id="KW-0926">Vacuole</keyword>
<dbReference type="PROSITE" id="PS00154">
    <property type="entry name" value="ATPASE_E1_E2"/>
    <property type="match status" value="1"/>
</dbReference>